<dbReference type="PANTHER" id="PTHR30576:SF0">
    <property type="entry name" value="UNDECAPRENYL-PHOSPHATE N-ACETYLGALACTOSAMINYL 1-PHOSPHATE TRANSFERASE-RELATED"/>
    <property type="match status" value="1"/>
</dbReference>
<dbReference type="Pfam" id="PF00535">
    <property type="entry name" value="Glycos_transf_2"/>
    <property type="match status" value="1"/>
</dbReference>
<protein>
    <submittedName>
        <fullName evidence="5">Adhesion protein</fullName>
    </submittedName>
</protein>
<gene>
    <name evidence="5" type="ORF">C1E24_03660</name>
</gene>
<dbReference type="Pfam" id="PF02397">
    <property type="entry name" value="Bac_transf"/>
    <property type="match status" value="1"/>
</dbReference>
<feature type="transmembrane region" description="Helical" evidence="2">
    <location>
        <begin position="271"/>
        <end position="290"/>
    </location>
</feature>
<evidence type="ECO:0000259" key="4">
    <source>
        <dbReference type="Pfam" id="PF02397"/>
    </source>
</evidence>
<evidence type="ECO:0000313" key="6">
    <source>
        <dbReference type="Proteomes" id="UP000309186"/>
    </source>
</evidence>
<feature type="domain" description="Glycosyltransferase 2-like" evidence="3">
    <location>
        <begin position="1"/>
        <end position="160"/>
    </location>
</feature>
<reference evidence="5 6" key="1">
    <citation type="submission" date="2018-01" db="EMBL/GenBank/DDBJ databases">
        <title>Co-occurrence of chitin degradation, pigmentation and bioactivity in marine Pseudoalteromonas.</title>
        <authorList>
            <person name="Paulsen S."/>
            <person name="Gram L."/>
            <person name="Machado H."/>
        </authorList>
    </citation>
    <scope>NUCLEOTIDE SEQUENCE [LARGE SCALE GENOMIC DNA]</scope>
    <source>
        <strain evidence="5 6">S3663</strain>
    </source>
</reference>
<feature type="transmembrane region" description="Helical" evidence="2">
    <location>
        <begin position="355"/>
        <end position="376"/>
    </location>
</feature>
<evidence type="ECO:0000313" key="5">
    <source>
        <dbReference type="EMBL" id="TLX48619.1"/>
    </source>
</evidence>
<evidence type="ECO:0000256" key="2">
    <source>
        <dbReference type="SAM" id="Phobius"/>
    </source>
</evidence>
<accession>A0A5R9Q8D6</accession>
<dbReference type="InterPro" id="IPR001173">
    <property type="entry name" value="Glyco_trans_2-like"/>
</dbReference>
<keyword evidence="2" id="KW-1133">Transmembrane helix</keyword>
<evidence type="ECO:0000256" key="1">
    <source>
        <dbReference type="ARBA" id="ARBA00006464"/>
    </source>
</evidence>
<evidence type="ECO:0000259" key="3">
    <source>
        <dbReference type="Pfam" id="PF00535"/>
    </source>
</evidence>
<dbReference type="Gene3D" id="3.90.550.10">
    <property type="entry name" value="Spore Coat Polysaccharide Biosynthesis Protein SpsA, Chain A"/>
    <property type="match status" value="1"/>
</dbReference>
<comment type="caution">
    <text evidence="5">The sequence shown here is derived from an EMBL/GenBank/DDBJ whole genome shotgun (WGS) entry which is preliminary data.</text>
</comment>
<dbReference type="EMBL" id="PPSW01000006">
    <property type="protein sequence ID" value="TLX48619.1"/>
    <property type="molecule type" value="Genomic_DNA"/>
</dbReference>
<dbReference type="Proteomes" id="UP000309186">
    <property type="component" value="Unassembled WGS sequence"/>
</dbReference>
<dbReference type="InterPro" id="IPR003362">
    <property type="entry name" value="Bact_transf"/>
</dbReference>
<name>A0A5R9Q8D6_9GAMM</name>
<organism evidence="5 6">
    <name type="scientific">Pseudoalteromonas phenolica</name>
    <dbReference type="NCBI Taxonomy" id="161398"/>
    <lineage>
        <taxon>Bacteria</taxon>
        <taxon>Pseudomonadati</taxon>
        <taxon>Pseudomonadota</taxon>
        <taxon>Gammaproteobacteria</taxon>
        <taxon>Alteromonadales</taxon>
        <taxon>Pseudoalteromonadaceae</taxon>
        <taxon>Pseudoalteromonas</taxon>
    </lineage>
</organism>
<comment type="similarity">
    <text evidence="1">Belongs to the bacterial sugar transferase family.</text>
</comment>
<keyword evidence="2" id="KW-0472">Membrane</keyword>
<dbReference type="GO" id="GO:0016780">
    <property type="term" value="F:phosphotransferase activity, for other substituted phosphate groups"/>
    <property type="evidence" value="ECO:0007669"/>
    <property type="project" value="TreeGrafter"/>
</dbReference>
<feature type="domain" description="Bacterial sugar transferase" evidence="4">
    <location>
        <begin position="350"/>
        <end position="543"/>
    </location>
</feature>
<dbReference type="SUPFAM" id="SSF53448">
    <property type="entry name" value="Nucleotide-diphospho-sugar transferases"/>
    <property type="match status" value="1"/>
</dbReference>
<feature type="transmembrane region" description="Helical" evidence="2">
    <location>
        <begin position="247"/>
        <end position="265"/>
    </location>
</feature>
<dbReference type="AlphaFoldDB" id="A0A5R9Q8D6"/>
<sequence length="548" mass="61478">MAAHNEQAYIYDKLINIASQIYPNEKIAIHLVLDGCTDDTLACATPALDRLAEQNIFCHIDVFDQNKGKLNAINHLINLYSSDYDVVLFSDVSAMLSINAFQEVACKMADKKVAVVSGLYQVYDQANNEQSGYWALQNKTRLDESIFGAVNGVSGSLLAIKSHLVKPLDEGTINDDFIQAVQAVDKEHVIAISEDINMVEMEEDALDKDYTRRVRICAGNWQQLGLLVKKFGSFNLWQKLIFTSSKGLRGVMPICIAVLYITLFSQTVLVGGLYTVAAIGLLITNLIGLAKIRGLISFKLPVFDSVNYMLFSYLVGLYGIVQFHKGVYKQSWSRVPPKNNSEQKRILITKRFIDVIGASVGLLLTAPILLLVAIAIKLDSKGGIIYKQLRVGESTDDFVSLIYVYKLRSMYIDAEARSGAVWASDNDPRITRVGRFLRKTRLDELPQLWNVLKGEMSLIGPRPERPVFYKNLEENVPYFTHRTYQLKPGISGLAQVMNGYDENIEGVRRKIAWDYAYALSLSSFSSWYRTEMSILVKTIQVVLMGKGK</sequence>
<dbReference type="InterPro" id="IPR029044">
    <property type="entry name" value="Nucleotide-diphossugar_trans"/>
</dbReference>
<keyword evidence="2" id="KW-0812">Transmembrane</keyword>
<proteinExistence type="inferred from homology"/>
<dbReference type="PANTHER" id="PTHR30576">
    <property type="entry name" value="COLANIC BIOSYNTHESIS UDP-GLUCOSE LIPID CARRIER TRANSFERASE"/>
    <property type="match status" value="1"/>
</dbReference>